<dbReference type="Proteomes" id="UP000490939">
    <property type="component" value="Unassembled WGS sequence"/>
</dbReference>
<feature type="region of interest" description="Disordered" evidence="1">
    <location>
        <begin position="683"/>
        <end position="713"/>
    </location>
</feature>
<dbReference type="PANTHER" id="PTHR10622">
    <property type="entry name" value="HET DOMAIN-CONTAINING PROTEIN"/>
    <property type="match status" value="1"/>
</dbReference>
<evidence type="ECO:0000313" key="4">
    <source>
        <dbReference type="EMBL" id="KAE9994460.1"/>
    </source>
</evidence>
<dbReference type="Pfam" id="PF06985">
    <property type="entry name" value="HET"/>
    <property type="match status" value="1"/>
</dbReference>
<feature type="domain" description="Heterokaryon incompatibility" evidence="2">
    <location>
        <begin position="23"/>
        <end position="156"/>
    </location>
</feature>
<reference evidence="4 5" key="1">
    <citation type="submission" date="2019-07" db="EMBL/GenBank/DDBJ databases">
        <title>Venturia inaequalis Genome Resource.</title>
        <authorList>
            <person name="Lichtner F.J."/>
        </authorList>
    </citation>
    <scope>NUCLEOTIDE SEQUENCE [LARGE SCALE GENOMIC DNA]</scope>
    <source>
        <strain evidence="4 5">DMI_063113</strain>
    </source>
</reference>
<protein>
    <recommendedName>
        <fullName evidence="6">Heterokaryon incompatibility domain-containing protein</fullName>
    </recommendedName>
</protein>
<dbReference type="EMBL" id="WNWR01000007">
    <property type="protein sequence ID" value="KAE9994460.1"/>
    <property type="molecule type" value="Genomic_DNA"/>
</dbReference>
<evidence type="ECO:0000313" key="5">
    <source>
        <dbReference type="Proteomes" id="UP000490939"/>
    </source>
</evidence>
<gene>
    <name evidence="4" type="ORF">EG327_010086</name>
</gene>
<accession>A0A8H3VSY9</accession>
<organism evidence="4 5">
    <name type="scientific">Venturia inaequalis</name>
    <name type="common">Apple scab fungus</name>
    <dbReference type="NCBI Taxonomy" id="5025"/>
    <lineage>
        <taxon>Eukaryota</taxon>
        <taxon>Fungi</taxon>
        <taxon>Dikarya</taxon>
        <taxon>Ascomycota</taxon>
        <taxon>Pezizomycotina</taxon>
        <taxon>Dothideomycetes</taxon>
        <taxon>Pleosporomycetidae</taxon>
        <taxon>Venturiales</taxon>
        <taxon>Venturiaceae</taxon>
        <taxon>Venturia</taxon>
    </lineage>
</organism>
<evidence type="ECO:0000259" key="3">
    <source>
        <dbReference type="Pfam" id="PF26640"/>
    </source>
</evidence>
<sequence>MRLINVTSMKLEQFFDDSQIPPYAILSHRWGVNELTLQEYQKVLVKRHPGYEKIKQFCLKVMELGHIYAWIDTCCIDKTSSAELSESINSMFAWYRKAEICIVYLADVYIEDTRFRANFEPSVFAALNREHLASRSRVALEMARSDWFTRGWTLQELLAPRNVQFFDAAWQFFGTRTDLQDILAARTGIEEQFLVGSEMETASIAKRMSWAADRETSRIEDIAYCLLGIFGVNMPLLYGEGMRAFTRLQEEIMKDSADHSLFAWTAFDRTHNALNQDGMRGPLAVSPMEFRDARHVVPYPDLLGNAPYAMTNQGLRIDFPMYPYLERPGAWLAILDCYDGQLGRPLAVVIQQKNPRIVGSKQYGRLLQPPGPVAVVAEMLGEAETKTIYLKRGALTKASHDKQYTFNLRFMKTLGSNPVNVKISIISIHSFDDFDDLSAIQMQTDERSQWTASLASNSRDLGIRLATVFSSGMCLEFLMRIKISPPHAYLHELDRWMRTQCTSMIIGGDAGSLPWLNRLSTDEADSHKSKSLFEVGAMTKDFENGGPIFRFELVPHLQRIRIFEYMQDMPYKLPGKCHEIDGKPITQSHEVSEKDQYRIVQHCIDAYAGLRELYSHMLYVWDTDMPTWYEASCNEHHFAVHYHEWKCQRNVFGGVRRLIVADEIEAQYLFDDAGFAIPSEEGNNGQLEPNAEFGGRVGPSENNTSKQTALVGGIDGDNSLTDRTYITFGLEAGSDFETRCVLGD</sequence>
<comment type="caution">
    <text evidence="4">The sequence shown here is derived from an EMBL/GenBank/DDBJ whole genome shotgun (WGS) entry which is preliminary data.</text>
</comment>
<dbReference type="Pfam" id="PF26640">
    <property type="entry name" value="DUF8212"/>
    <property type="match status" value="1"/>
</dbReference>
<evidence type="ECO:0008006" key="6">
    <source>
        <dbReference type="Google" id="ProtNLM"/>
    </source>
</evidence>
<dbReference type="PANTHER" id="PTHR10622:SF10">
    <property type="entry name" value="HET DOMAIN-CONTAINING PROTEIN"/>
    <property type="match status" value="1"/>
</dbReference>
<feature type="domain" description="DUF8212" evidence="3">
    <location>
        <begin position="243"/>
        <end position="272"/>
    </location>
</feature>
<dbReference type="InterPro" id="IPR010730">
    <property type="entry name" value="HET"/>
</dbReference>
<dbReference type="AlphaFoldDB" id="A0A8H3VSY9"/>
<proteinExistence type="predicted"/>
<evidence type="ECO:0000259" key="2">
    <source>
        <dbReference type="Pfam" id="PF06985"/>
    </source>
</evidence>
<keyword evidence="5" id="KW-1185">Reference proteome</keyword>
<dbReference type="InterPro" id="IPR058525">
    <property type="entry name" value="DUF8212"/>
</dbReference>
<name>A0A8H3VSY9_VENIN</name>
<evidence type="ECO:0000256" key="1">
    <source>
        <dbReference type="SAM" id="MobiDB-lite"/>
    </source>
</evidence>